<dbReference type="RefSeq" id="WP_160003636.1">
    <property type="nucleotide sequence ID" value="NZ_CP049246.1"/>
</dbReference>
<dbReference type="OrthoDB" id="9806494at2"/>
<dbReference type="Pfam" id="PF08002">
    <property type="entry name" value="DUF1697"/>
    <property type="match status" value="1"/>
</dbReference>
<protein>
    <submittedName>
        <fullName evidence="1">Uncharacterized conserved protein, DUF1697 family</fullName>
    </submittedName>
</protein>
<dbReference type="EMBL" id="FNUT01000002">
    <property type="protein sequence ID" value="SEF75184.1"/>
    <property type="molecule type" value="Genomic_DNA"/>
</dbReference>
<proteinExistence type="predicted"/>
<dbReference type="PANTHER" id="PTHR36439:SF1">
    <property type="entry name" value="DUF1697 DOMAIN-CONTAINING PROTEIN"/>
    <property type="match status" value="1"/>
</dbReference>
<sequence length="178" mass="20256">METYLIFLRGVNVSGKNIIKMADLKEKLSESYSEVRTYIQSGNIVLETDETRPALQSAVHRLIKNAFGHDVDVFVFQPRSLEVVLNGNPFSSDLPGNKTFVTFLDGDPRADQIKAFKEIDLAPEEYVLDGRTLYFHLPEGMANAKLTTNFIEKNCRSERPGETSIPYKKCYLWSRNNT</sequence>
<organism evidence="1 2">
    <name type="scientific">Sphingobacterium lactis</name>
    <dbReference type="NCBI Taxonomy" id="797291"/>
    <lineage>
        <taxon>Bacteria</taxon>
        <taxon>Pseudomonadati</taxon>
        <taxon>Bacteroidota</taxon>
        <taxon>Sphingobacteriia</taxon>
        <taxon>Sphingobacteriales</taxon>
        <taxon>Sphingobacteriaceae</taxon>
        <taxon>Sphingobacterium</taxon>
    </lineage>
</organism>
<dbReference type="PIRSF" id="PIRSF008502">
    <property type="entry name" value="UCP008502"/>
    <property type="match status" value="1"/>
</dbReference>
<dbReference type="InterPro" id="IPR012545">
    <property type="entry name" value="DUF1697"/>
</dbReference>
<accession>A0A1H5UJG8</accession>
<dbReference type="SUPFAM" id="SSF160379">
    <property type="entry name" value="SP0830-like"/>
    <property type="match status" value="1"/>
</dbReference>
<name>A0A1H5UJG8_9SPHI</name>
<evidence type="ECO:0000313" key="1">
    <source>
        <dbReference type="EMBL" id="SEF75184.1"/>
    </source>
</evidence>
<evidence type="ECO:0000313" key="2">
    <source>
        <dbReference type="Proteomes" id="UP000236731"/>
    </source>
</evidence>
<reference evidence="2" key="1">
    <citation type="submission" date="2016-10" db="EMBL/GenBank/DDBJ databases">
        <authorList>
            <person name="Varghese N."/>
            <person name="Submissions S."/>
        </authorList>
    </citation>
    <scope>NUCLEOTIDE SEQUENCE [LARGE SCALE GENOMIC DNA]</scope>
    <source>
        <strain evidence="2">DSM 22361</strain>
    </source>
</reference>
<gene>
    <name evidence="1" type="ORF">SAMN05421877_102319</name>
</gene>
<keyword evidence="2" id="KW-1185">Reference proteome</keyword>
<dbReference type="Gene3D" id="3.30.70.1280">
    <property type="entry name" value="SP0830-like domains"/>
    <property type="match status" value="1"/>
</dbReference>
<dbReference type="PANTHER" id="PTHR36439">
    <property type="entry name" value="BLL4334 PROTEIN"/>
    <property type="match status" value="1"/>
</dbReference>
<dbReference type="Proteomes" id="UP000236731">
    <property type="component" value="Unassembled WGS sequence"/>
</dbReference>
<dbReference type="AlphaFoldDB" id="A0A1H5UJG8"/>